<accession>A0A0C3IE35</accession>
<organism evidence="2 3">
    <name type="scientific">Pisolithus tinctorius Marx 270</name>
    <dbReference type="NCBI Taxonomy" id="870435"/>
    <lineage>
        <taxon>Eukaryota</taxon>
        <taxon>Fungi</taxon>
        <taxon>Dikarya</taxon>
        <taxon>Basidiomycota</taxon>
        <taxon>Agaricomycotina</taxon>
        <taxon>Agaricomycetes</taxon>
        <taxon>Agaricomycetidae</taxon>
        <taxon>Boletales</taxon>
        <taxon>Sclerodermatineae</taxon>
        <taxon>Pisolithaceae</taxon>
        <taxon>Pisolithus</taxon>
    </lineage>
</organism>
<dbReference type="HOGENOM" id="CLU_067635_0_0_1"/>
<evidence type="ECO:0000313" key="2">
    <source>
        <dbReference type="EMBL" id="KIN95312.1"/>
    </source>
</evidence>
<evidence type="ECO:0000313" key="3">
    <source>
        <dbReference type="Proteomes" id="UP000054217"/>
    </source>
</evidence>
<reference evidence="3" key="2">
    <citation type="submission" date="2015-01" db="EMBL/GenBank/DDBJ databases">
        <title>Evolutionary Origins and Diversification of the Mycorrhizal Mutualists.</title>
        <authorList>
            <consortium name="DOE Joint Genome Institute"/>
            <consortium name="Mycorrhizal Genomics Consortium"/>
            <person name="Kohler A."/>
            <person name="Kuo A."/>
            <person name="Nagy L.G."/>
            <person name="Floudas D."/>
            <person name="Copeland A."/>
            <person name="Barry K.W."/>
            <person name="Cichocki N."/>
            <person name="Veneault-Fourrey C."/>
            <person name="LaButti K."/>
            <person name="Lindquist E.A."/>
            <person name="Lipzen A."/>
            <person name="Lundell T."/>
            <person name="Morin E."/>
            <person name="Murat C."/>
            <person name="Riley R."/>
            <person name="Ohm R."/>
            <person name="Sun H."/>
            <person name="Tunlid A."/>
            <person name="Henrissat B."/>
            <person name="Grigoriev I.V."/>
            <person name="Hibbett D.S."/>
            <person name="Martin F."/>
        </authorList>
    </citation>
    <scope>NUCLEOTIDE SEQUENCE [LARGE SCALE GENOMIC DNA]</scope>
    <source>
        <strain evidence="3">Marx 270</strain>
    </source>
</reference>
<dbReference type="OrthoDB" id="4762016at2759"/>
<feature type="region of interest" description="Disordered" evidence="1">
    <location>
        <begin position="126"/>
        <end position="147"/>
    </location>
</feature>
<reference evidence="2 3" key="1">
    <citation type="submission" date="2014-04" db="EMBL/GenBank/DDBJ databases">
        <authorList>
            <consortium name="DOE Joint Genome Institute"/>
            <person name="Kuo A."/>
            <person name="Kohler A."/>
            <person name="Costa M.D."/>
            <person name="Nagy L.G."/>
            <person name="Floudas D."/>
            <person name="Copeland A."/>
            <person name="Barry K.W."/>
            <person name="Cichocki N."/>
            <person name="Veneault-Fourrey C."/>
            <person name="LaButti K."/>
            <person name="Lindquist E.A."/>
            <person name="Lipzen A."/>
            <person name="Lundell T."/>
            <person name="Morin E."/>
            <person name="Murat C."/>
            <person name="Sun H."/>
            <person name="Tunlid A."/>
            <person name="Henrissat B."/>
            <person name="Grigoriev I.V."/>
            <person name="Hibbett D.S."/>
            <person name="Martin F."/>
            <person name="Nordberg H.P."/>
            <person name="Cantor M.N."/>
            <person name="Hua S.X."/>
        </authorList>
    </citation>
    <scope>NUCLEOTIDE SEQUENCE [LARGE SCALE GENOMIC DNA]</scope>
    <source>
        <strain evidence="2 3">Marx 270</strain>
    </source>
</reference>
<dbReference type="InParanoid" id="A0A0C3IE35"/>
<protein>
    <submittedName>
        <fullName evidence="2">Uncharacterized protein</fullName>
    </submittedName>
</protein>
<dbReference type="EMBL" id="KN832070">
    <property type="protein sequence ID" value="KIN95312.1"/>
    <property type="molecule type" value="Genomic_DNA"/>
</dbReference>
<name>A0A0C3IE35_PISTI</name>
<dbReference type="AlphaFoldDB" id="A0A0C3IE35"/>
<feature type="region of interest" description="Disordered" evidence="1">
    <location>
        <begin position="297"/>
        <end position="384"/>
    </location>
</feature>
<keyword evidence="3" id="KW-1185">Reference proteome</keyword>
<evidence type="ECO:0000256" key="1">
    <source>
        <dbReference type="SAM" id="MobiDB-lite"/>
    </source>
</evidence>
<feature type="compositionally biased region" description="Polar residues" evidence="1">
    <location>
        <begin position="126"/>
        <end position="142"/>
    </location>
</feature>
<dbReference type="Proteomes" id="UP000054217">
    <property type="component" value="Unassembled WGS sequence"/>
</dbReference>
<proteinExistence type="predicted"/>
<gene>
    <name evidence="2" type="ORF">M404DRAFT_319750</name>
</gene>
<dbReference type="STRING" id="870435.A0A0C3IE35"/>
<sequence>MPLYNRIMLRKLRRLFHRGLRLFKMVSEAPKIQGLFHERPPYDTANISLWYSVIRNNPLTSDCQVIGVSWYKKRKGAEHEFLRFDISSPDNQHTCIVIAEKSGGCVRSPNSDATQVADTLAQTDTEVDATTSPLTPPETSALSPDVGDSTKMNTAQIAASFCSGFERYACDRVYVATRISAAGAWVEEKCDKSRLVCTLSFTGAKPTANELATLLYVTSAQEPKCNLHDTQCHWFAATVFDALNILYEGAEQDPTPHQAGTICGVPVDFKASGEEVYAKYRDARAALSEEVEQQRRLKQEQEEQRQREREQRQAAEEAAKRAEEERQREREQREAAEQERQKEREQREAAEERARAAEEERQRERLAAEEAAQKERAAEERARAAQEEIAKLLQEVEALKRAGASTQQA</sequence>